<dbReference type="AlphaFoldDB" id="A0A6A3BC37"/>
<evidence type="ECO:0000313" key="3">
    <source>
        <dbReference type="Proteomes" id="UP000436088"/>
    </source>
</evidence>
<reference evidence="2" key="1">
    <citation type="submission" date="2019-09" db="EMBL/GenBank/DDBJ databases">
        <title>Draft genome information of white flower Hibiscus syriacus.</title>
        <authorList>
            <person name="Kim Y.-M."/>
        </authorList>
    </citation>
    <scope>NUCLEOTIDE SEQUENCE [LARGE SCALE GENOMIC DNA]</scope>
    <source>
        <strain evidence="2">YM2019G1</strain>
    </source>
</reference>
<keyword evidence="3" id="KW-1185">Reference proteome</keyword>
<accession>A0A6A3BC37</accession>
<comment type="caution">
    <text evidence="2">The sequence shown here is derived from an EMBL/GenBank/DDBJ whole genome shotgun (WGS) entry which is preliminary data.</text>
</comment>
<protein>
    <recommendedName>
        <fullName evidence="1">RNase H type-1 domain-containing protein</fullName>
    </recommendedName>
</protein>
<sequence length="156" mass="17468">MVAQQFRNFIGTFIEYDSSVVSLGYSGGLRIRVGVDTRKLLKRKKKLPLSSGQFTYANFNMKNCFGRSMAEAIVALHAVIFAGEMGFRSIIIEGDSRTMIEKLENRSPDLFEIRNMVAHCIATVSGTNSEDSFWVDEAPGCAELKALEDRRWMASV</sequence>
<evidence type="ECO:0000259" key="1">
    <source>
        <dbReference type="Pfam" id="PF13456"/>
    </source>
</evidence>
<dbReference type="GO" id="GO:0003676">
    <property type="term" value="F:nucleic acid binding"/>
    <property type="evidence" value="ECO:0007669"/>
    <property type="project" value="InterPro"/>
</dbReference>
<dbReference type="EMBL" id="VEPZ02000897">
    <property type="protein sequence ID" value="KAE8712359.1"/>
    <property type="molecule type" value="Genomic_DNA"/>
</dbReference>
<dbReference type="Proteomes" id="UP000436088">
    <property type="component" value="Unassembled WGS sequence"/>
</dbReference>
<gene>
    <name evidence="2" type="ORF">F3Y22_tig00110257pilonHSYRG00013</name>
</gene>
<evidence type="ECO:0000313" key="2">
    <source>
        <dbReference type="EMBL" id="KAE8712359.1"/>
    </source>
</evidence>
<organism evidence="2 3">
    <name type="scientific">Hibiscus syriacus</name>
    <name type="common">Rose of Sharon</name>
    <dbReference type="NCBI Taxonomy" id="106335"/>
    <lineage>
        <taxon>Eukaryota</taxon>
        <taxon>Viridiplantae</taxon>
        <taxon>Streptophyta</taxon>
        <taxon>Embryophyta</taxon>
        <taxon>Tracheophyta</taxon>
        <taxon>Spermatophyta</taxon>
        <taxon>Magnoliopsida</taxon>
        <taxon>eudicotyledons</taxon>
        <taxon>Gunneridae</taxon>
        <taxon>Pentapetalae</taxon>
        <taxon>rosids</taxon>
        <taxon>malvids</taxon>
        <taxon>Malvales</taxon>
        <taxon>Malvaceae</taxon>
        <taxon>Malvoideae</taxon>
        <taxon>Hibiscus</taxon>
    </lineage>
</organism>
<dbReference type="Pfam" id="PF13456">
    <property type="entry name" value="RVT_3"/>
    <property type="match status" value="1"/>
</dbReference>
<name>A0A6A3BC37_HIBSY</name>
<dbReference type="InterPro" id="IPR002156">
    <property type="entry name" value="RNaseH_domain"/>
</dbReference>
<feature type="domain" description="RNase H type-1" evidence="1">
    <location>
        <begin position="59"/>
        <end position="124"/>
    </location>
</feature>
<proteinExistence type="predicted"/>
<dbReference type="GO" id="GO:0004523">
    <property type="term" value="F:RNA-DNA hybrid ribonuclease activity"/>
    <property type="evidence" value="ECO:0007669"/>
    <property type="project" value="InterPro"/>
</dbReference>